<evidence type="ECO:0000256" key="3">
    <source>
        <dbReference type="ARBA" id="ARBA00022448"/>
    </source>
</evidence>
<comment type="similarity">
    <text evidence="2">Belongs to the fimbrial export usher family.</text>
</comment>
<accession>D8MS99</accession>
<keyword evidence="4" id="KW-1134">Transmembrane beta strand</keyword>
<keyword evidence="5" id="KW-0812">Transmembrane</keyword>
<evidence type="ECO:0000259" key="12">
    <source>
        <dbReference type="Pfam" id="PF13954"/>
    </source>
</evidence>
<dbReference type="GO" id="GO:0009297">
    <property type="term" value="P:pilus assembly"/>
    <property type="evidence" value="ECO:0007669"/>
    <property type="project" value="InterPro"/>
</dbReference>
<feature type="signal peptide" evidence="10">
    <location>
        <begin position="1"/>
        <end position="27"/>
    </location>
</feature>
<dbReference type="Pfam" id="PF13954">
    <property type="entry name" value="PapC_N"/>
    <property type="match status" value="1"/>
</dbReference>
<dbReference type="InterPro" id="IPR042186">
    <property type="entry name" value="FimD_plug_dom"/>
</dbReference>
<feature type="chain" id="PRO_5003118164" evidence="10">
    <location>
        <begin position="28"/>
        <end position="851"/>
    </location>
</feature>
<dbReference type="RefSeq" id="WP_013202194.1">
    <property type="nucleotide sequence ID" value="NC_014306.1"/>
</dbReference>
<dbReference type="InterPro" id="IPR025885">
    <property type="entry name" value="PapC_N"/>
</dbReference>
<sequence length="851" mass="94441">MNTKTLAMKFSLALLGLIIISPKQTFATDEKQGEVIEKKSERFTFNTDFMKQYDSNVDLDYLTKEKITPGINYVDLTVNDRKLGGEKITFDTVDGQLTPCITRELLVAFKIDSQYYSVENILDGCRKLESLIPGSVVVFEKSESALNITIPQIYLNRASDDYINPALWDDGVNALKMSGNANVASYMEKGKNAVNSLYVGASTSFNLGSWRFNTNDNLYFTNGKSSYNRTLVHGDAYAETAVRSLQSRFLVGDISTSGEFFESLSIRGASLSTWDPMLPMSMRNYLPSVRGIADTNATVTLVQNNNVIYETNVPPGEFELREFYPASYGGDIVVNIKESDGRVQSFTVPYANVPQLLRQGYLRYSSTVGQIQLSGVSASPMLFEGMLQYGIASNTTLYSGVQQTDFAYKALKTGVAFNTPVGAISSDITWSYTDFKDGKKEHCSWTCNAAIQLNYSKYVNQSDTAINLSFRRAMKDDYYTLSDALYEKEFERVERSRDRVDVTLSQQLPDYWGSLYLSGYMGRTWHKDDSNYNKSYQVSYRNAYRNFNYSISLTQYHDSKGYDDRQIYVNFSVPLHRSATDTVNLVASGGYNSNSASLRTAVTGTTGEERENNFNAYVNTREKVIQNSGVSFSRNTDLAATTASISKTSHAVSAAIGLSSGVIIHSGGVNYSQGMGDSIAIVNSQGAEGARIYPDNLARIQSNGYGIVRNLIPYQYNELYLDPEGSSFELETEDVHKKIIPTRGAILLLDIESTNEPMKLYRISHSSGLNIPFGTAVKDNEGQVVGLVGQGGRVMLPQNNQTSRYSIAWQKDKSVHHCSLTISPVPESVKTPEGLSHQDVHCLSEGNENEG</sequence>
<reference evidence="13 14" key="1">
    <citation type="journal article" date="2010" name="BMC Genomics">
        <title>Genome comparison of the epiphytic bacteria Erwinia billingiae and E. tasmaniensis with the pear pathogen E. pyrifoliae.</title>
        <authorList>
            <person name="Kube M."/>
            <person name="Migdoll A.M."/>
            <person name="Gehring I."/>
            <person name="Heitmann K."/>
            <person name="Mayer Y."/>
            <person name="Kuhl H."/>
            <person name="Knaust F."/>
            <person name="Geider K."/>
            <person name="Reinhardt R."/>
        </authorList>
    </citation>
    <scope>NUCLEOTIDE SEQUENCE [LARGE SCALE GENOMIC DNA]</scope>
    <source>
        <strain evidence="13 14">Eb661</strain>
    </source>
</reference>
<dbReference type="GO" id="GO:0015473">
    <property type="term" value="F:fimbrial usher porin activity"/>
    <property type="evidence" value="ECO:0007669"/>
    <property type="project" value="InterPro"/>
</dbReference>
<evidence type="ECO:0000313" key="14">
    <source>
        <dbReference type="Proteomes" id="UP000008793"/>
    </source>
</evidence>
<feature type="region of interest" description="Disordered" evidence="9">
    <location>
        <begin position="828"/>
        <end position="851"/>
    </location>
</feature>
<name>D8MS99_ERWBE</name>
<dbReference type="Pfam" id="PF00577">
    <property type="entry name" value="Usher"/>
    <property type="match status" value="1"/>
</dbReference>
<gene>
    <name evidence="13" type="ordered locus">EbC_21750</name>
</gene>
<dbReference type="KEGG" id="ebi:EbC_21750"/>
<dbReference type="GO" id="GO:0009279">
    <property type="term" value="C:cell outer membrane"/>
    <property type="evidence" value="ECO:0007669"/>
    <property type="project" value="UniProtKB-SubCell"/>
</dbReference>
<dbReference type="Gene3D" id="2.60.40.2610">
    <property type="entry name" value="Outer membrane usher protein FimD, plug domain"/>
    <property type="match status" value="1"/>
</dbReference>
<dbReference type="Pfam" id="PF13953">
    <property type="entry name" value="PapC_C"/>
    <property type="match status" value="1"/>
</dbReference>
<evidence type="ECO:0000256" key="6">
    <source>
        <dbReference type="ARBA" id="ARBA00022729"/>
    </source>
</evidence>
<dbReference type="STRING" id="634500.EbC_21750"/>
<evidence type="ECO:0000256" key="8">
    <source>
        <dbReference type="ARBA" id="ARBA00023237"/>
    </source>
</evidence>
<comment type="subcellular location">
    <subcellularLocation>
        <location evidence="1">Cell outer membrane</location>
        <topology evidence="1">Multi-pass membrane protein</topology>
    </subcellularLocation>
</comment>
<dbReference type="SUPFAM" id="SSF141729">
    <property type="entry name" value="FimD N-terminal domain-like"/>
    <property type="match status" value="1"/>
</dbReference>
<dbReference type="InterPro" id="IPR037224">
    <property type="entry name" value="PapC_N_sf"/>
</dbReference>
<dbReference type="Proteomes" id="UP000008793">
    <property type="component" value="Chromosome"/>
</dbReference>
<keyword evidence="3" id="KW-0813">Transport</keyword>
<feature type="domain" description="PapC N-terminal" evidence="12">
    <location>
        <begin position="44"/>
        <end position="182"/>
    </location>
</feature>
<evidence type="ECO:0000256" key="7">
    <source>
        <dbReference type="ARBA" id="ARBA00023136"/>
    </source>
</evidence>
<protein>
    <submittedName>
        <fullName evidence="13">Fimbrial biogenesis outer membrane usher protein</fullName>
    </submittedName>
</protein>
<evidence type="ECO:0000256" key="1">
    <source>
        <dbReference type="ARBA" id="ARBA00004571"/>
    </source>
</evidence>
<dbReference type="InterPro" id="IPR000015">
    <property type="entry name" value="Fimb_usher"/>
</dbReference>
<dbReference type="PANTHER" id="PTHR30451:SF5">
    <property type="entry name" value="SLR0019 PROTEIN"/>
    <property type="match status" value="1"/>
</dbReference>
<proteinExistence type="inferred from homology"/>
<evidence type="ECO:0000256" key="5">
    <source>
        <dbReference type="ARBA" id="ARBA00022692"/>
    </source>
</evidence>
<dbReference type="HOGENOM" id="CLU_009120_1_0_6"/>
<dbReference type="eggNOG" id="COG3188">
    <property type="taxonomic scope" value="Bacteria"/>
</dbReference>
<dbReference type="Gene3D" id="2.60.40.3110">
    <property type="match status" value="1"/>
</dbReference>
<feature type="domain" description="PapC-like C-terminal" evidence="11">
    <location>
        <begin position="761"/>
        <end position="821"/>
    </location>
</feature>
<dbReference type="EMBL" id="FP236843">
    <property type="protein sequence ID" value="CAX59706.1"/>
    <property type="molecule type" value="Genomic_DNA"/>
</dbReference>
<evidence type="ECO:0000313" key="13">
    <source>
        <dbReference type="EMBL" id="CAX59706.1"/>
    </source>
</evidence>
<keyword evidence="7" id="KW-0472">Membrane</keyword>
<evidence type="ECO:0000256" key="2">
    <source>
        <dbReference type="ARBA" id="ARBA00008064"/>
    </source>
</evidence>
<dbReference type="AlphaFoldDB" id="D8MS99"/>
<keyword evidence="14" id="KW-1185">Reference proteome</keyword>
<keyword evidence="8" id="KW-0998">Cell outer membrane</keyword>
<dbReference type="InterPro" id="IPR025949">
    <property type="entry name" value="PapC-like_C"/>
</dbReference>
<evidence type="ECO:0000256" key="9">
    <source>
        <dbReference type="SAM" id="MobiDB-lite"/>
    </source>
</evidence>
<keyword evidence="6 10" id="KW-0732">Signal</keyword>
<evidence type="ECO:0000259" key="11">
    <source>
        <dbReference type="Pfam" id="PF13953"/>
    </source>
</evidence>
<dbReference type="GeneID" id="90512190"/>
<dbReference type="Gene3D" id="2.60.40.2070">
    <property type="match status" value="1"/>
</dbReference>
<evidence type="ECO:0000256" key="4">
    <source>
        <dbReference type="ARBA" id="ARBA00022452"/>
    </source>
</evidence>
<evidence type="ECO:0000256" key="10">
    <source>
        <dbReference type="SAM" id="SignalP"/>
    </source>
</evidence>
<dbReference type="InterPro" id="IPR043142">
    <property type="entry name" value="PapC-like_C_sf"/>
</dbReference>
<organism evidence="14">
    <name type="scientific">Erwinia billingiae (strain Eb661)</name>
    <dbReference type="NCBI Taxonomy" id="634500"/>
    <lineage>
        <taxon>Bacteria</taxon>
        <taxon>Pseudomonadati</taxon>
        <taxon>Pseudomonadota</taxon>
        <taxon>Gammaproteobacteria</taxon>
        <taxon>Enterobacterales</taxon>
        <taxon>Erwiniaceae</taxon>
        <taxon>Erwinia</taxon>
    </lineage>
</organism>
<dbReference type="PANTHER" id="PTHR30451">
    <property type="entry name" value="OUTER MEMBRANE USHER PROTEIN"/>
    <property type="match status" value="1"/>
</dbReference>
<dbReference type="Gene3D" id="3.10.20.410">
    <property type="match status" value="1"/>
</dbReference>